<dbReference type="GO" id="GO:0006352">
    <property type="term" value="P:DNA-templated transcription initiation"/>
    <property type="evidence" value="ECO:0007669"/>
    <property type="project" value="InterPro"/>
</dbReference>
<dbReference type="InterPro" id="IPR013324">
    <property type="entry name" value="RNA_pol_sigma_r3/r4-like"/>
</dbReference>
<sequence>MKKKRLFFERLYEEYEQKIYQVAFSILHNEEQSEDATQDVFEELYICIDKIINFEAIDLKKFILRISKNKAIDMYRKNKTQIKYFNDFKEQKVEEYSESNVEEKLEELITKDQFKEIVTLLSKKSAKSFIYVVYYGLTLKEVALILDEKEETIKKRVQRAKEKLKNVMGGYLSE</sequence>
<dbReference type="RefSeq" id="WP_179203840.1">
    <property type="nucleotide sequence ID" value="NZ_FWFD01000013.1"/>
</dbReference>
<dbReference type="Proteomes" id="UP000195918">
    <property type="component" value="Unassembled WGS sequence"/>
</dbReference>
<evidence type="ECO:0000256" key="2">
    <source>
        <dbReference type="ARBA" id="ARBA00023015"/>
    </source>
</evidence>
<dbReference type="InterPro" id="IPR014284">
    <property type="entry name" value="RNA_pol_sigma-70_dom"/>
</dbReference>
<dbReference type="PANTHER" id="PTHR43133">
    <property type="entry name" value="RNA POLYMERASE ECF-TYPE SIGMA FACTO"/>
    <property type="match status" value="1"/>
</dbReference>
<name>A0A1X6WPL2_9ENTE</name>
<dbReference type="Gene3D" id="1.10.10.10">
    <property type="entry name" value="Winged helix-like DNA-binding domain superfamily/Winged helix DNA-binding domain"/>
    <property type="match status" value="1"/>
</dbReference>
<comment type="similarity">
    <text evidence="1">Belongs to the sigma-70 factor family. ECF subfamily.</text>
</comment>
<keyword evidence="8" id="KW-1185">Reference proteome</keyword>
<evidence type="ECO:0000256" key="4">
    <source>
        <dbReference type="ARBA" id="ARBA00023163"/>
    </source>
</evidence>
<dbReference type="GO" id="GO:0016987">
    <property type="term" value="F:sigma factor activity"/>
    <property type="evidence" value="ECO:0007669"/>
    <property type="project" value="UniProtKB-KW"/>
</dbReference>
<evidence type="ECO:0000256" key="1">
    <source>
        <dbReference type="ARBA" id="ARBA00010641"/>
    </source>
</evidence>
<keyword evidence="2" id="KW-0805">Transcription regulation</keyword>
<proteinExistence type="inferred from homology"/>
<dbReference type="SUPFAM" id="SSF88659">
    <property type="entry name" value="Sigma3 and sigma4 domains of RNA polymerase sigma factors"/>
    <property type="match status" value="1"/>
</dbReference>
<dbReference type="Gene3D" id="1.10.1740.10">
    <property type="match status" value="1"/>
</dbReference>
<feature type="domain" description="RNA polymerase sigma-70 region 2" evidence="5">
    <location>
        <begin position="11"/>
        <end position="79"/>
    </location>
</feature>
<feature type="domain" description="RNA polymerase sigma factor 70 region 4 type 2" evidence="6">
    <location>
        <begin position="113"/>
        <end position="164"/>
    </location>
</feature>
<organism evidence="7 8">
    <name type="scientific">Vagococcus fluvialis bH819</name>
    <dbReference type="NCBI Taxonomy" id="1255619"/>
    <lineage>
        <taxon>Bacteria</taxon>
        <taxon>Bacillati</taxon>
        <taxon>Bacillota</taxon>
        <taxon>Bacilli</taxon>
        <taxon>Lactobacillales</taxon>
        <taxon>Enterococcaceae</taxon>
        <taxon>Vagococcus</taxon>
    </lineage>
</organism>
<dbReference type="InterPro" id="IPR039425">
    <property type="entry name" value="RNA_pol_sigma-70-like"/>
</dbReference>
<dbReference type="Pfam" id="PF08281">
    <property type="entry name" value="Sigma70_r4_2"/>
    <property type="match status" value="1"/>
</dbReference>
<evidence type="ECO:0000313" key="7">
    <source>
        <dbReference type="EMBL" id="SLM86172.1"/>
    </source>
</evidence>
<dbReference type="GO" id="GO:0003677">
    <property type="term" value="F:DNA binding"/>
    <property type="evidence" value="ECO:0007669"/>
    <property type="project" value="InterPro"/>
</dbReference>
<keyword evidence="4" id="KW-0804">Transcription</keyword>
<evidence type="ECO:0000256" key="3">
    <source>
        <dbReference type="ARBA" id="ARBA00023082"/>
    </source>
</evidence>
<dbReference type="NCBIfam" id="TIGR02937">
    <property type="entry name" value="sigma70-ECF"/>
    <property type="match status" value="1"/>
</dbReference>
<evidence type="ECO:0000313" key="8">
    <source>
        <dbReference type="Proteomes" id="UP000195918"/>
    </source>
</evidence>
<dbReference type="InterPro" id="IPR013249">
    <property type="entry name" value="RNA_pol_sigma70_r4_t2"/>
</dbReference>
<protein>
    <submittedName>
        <fullName evidence="7">RNA polymerase sigma-70 factor, ECF subfamily</fullName>
    </submittedName>
</protein>
<dbReference type="InterPro" id="IPR013325">
    <property type="entry name" value="RNA_pol_sigma_r2"/>
</dbReference>
<accession>A0A1X6WPL2</accession>
<evidence type="ECO:0000259" key="6">
    <source>
        <dbReference type="Pfam" id="PF08281"/>
    </source>
</evidence>
<dbReference type="InterPro" id="IPR007627">
    <property type="entry name" value="RNA_pol_sigma70_r2"/>
</dbReference>
<gene>
    <name evidence="7" type="ORF">FM121_08790</name>
</gene>
<dbReference type="SUPFAM" id="SSF88946">
    <property type="entry name" value="Sigma2 domain of RNA polymerase sigma factors"/>
    <property type="match status" value="1"/>
</dbReference>
<dbReference type="InterPro" id="IPR036388">
    <property type="entry name" value="WH-like_DNA-bd_sf"/>
</dbReference>
<dbReference type="EMBL" id="FWFD01000013">
    <property type="protein sequence ID" value="SLM86172.1"/>
    <property type="molecule type" value="Genomic_DNA"/>
</dbReference>
<dbReference type="AlphaFoldDB" id="A0A1X6WPL2"/>
<dbReference type="Pfam" id="PF04542">
    <property type="entry name" value="Sigma70_r2"/>
    <property type="match status" value="1"/>
</dbReference>
<keyword evidence="3" id="KW-0731">Sigma factor</keyword>
<dbReference type="PANTHER" id="PTHR43133:SF60">
    <property type="entry name" value="RNA POLYMERASE SIGMA FACTOR SIGV"/>
    <property type="match status" value="1"/>
</dbReference>
<reference evidence="8" key="1">
    <citation type="submission" date="2017-02" db="EMBL/GenBank/DDBJ databases">
        <authorList>
            <person name="Dridi B."/>
        </authorList>
    </citation>
    <scope>NUCLEOTIDE SEQUENCE [LARGE SCALE GENOMIC DNA]</scope>
    <source>
        <strain evidence="8">bH819</strain>
    </source>
</reference>
<evidence type="ECO:0000259" key="5">
    <source>
        <dbReference type="Pfam" id="PF04542"/>
    </source>
</evidence>